<gene>
    <name evidence="6" type="ORF">JIN87_07500</name>
</gene>
<sequence length="197" mass="21664">MPDASPSPARKSPKRELLLDTAFKLFYERGFHAVGIDTILAESGVAKMTLYNHFKSKDELIVAALEKRAAEILDHRTATIQEAGDAPLAKIAAIFDAYHQWFHSEGFNGCAFIRAIGEYPDETSPINQSVKRQKQILIDTFAQIATELKAKSPQLLAQQLYLLAEGAIIRAHTFQDPDSALAAKQAALDLAQSTPQT</sequence>
<dbReference type="PROSITE" id="PS50977">
    <property type="entry name" value="HTH_TETR_2"/>
    <property type="match status" value="1"/>
</dbReference>
<dbReference type="InterPro" id="IPR036271">
    <property type="entry name" value="Tet_transcr_reg_TetR-rel_C_sf"/>
</dbReference>
<evidence type="ECO:0000313" key="7">
    <source>
        <dbReference type="Proteomes" id="UP000617628"/>
    </source>
</evidence>
<evidence type="ECO:0000256" key="2">
    <source>
        <dbReference type="ARBA" id="ARBA00023125"/>
    </source>
</evidence>
<dbReference type="Gene3D" id="1.10.357.10">
    <property type="entry name" value="Tetracycline Repressor, domain 2"/>
    <property type="match status" value="1"/>
</dbReference>
<evidence type="ECO:0000256" key="1">
    <source>
        <dbReference type="ARBA" id="ARBA00023015"/>
    </source>
</evidence>
<accession>A0A934S081</accession>
<proteinExistence type="predicted"/>
<dbReference type="AlphaFoldDB" id="A0A934S081"/>
<protein>
    <submittedName>
        <fullName evidence="6">TetR/AcrR family transcriptional regulator</fullName>
    </submittedName>
</protein>
<keyword evidence="3" id="KW-0804">Transcription</keyword>
<dbReference type="PANTHER" id="PTHR47506">
    <property type="entry name" value="TRANSCRIPTIONAL REGULATORY PROTEIN"/>
    <property type="match status" value="1"/>
</dbReference>
<keyword evidence="1" id="KW-0805">Transcription regulation</keyword>
<evidence type="ECO:0000256" key="3">
    <source>
        <dbReference type="ARBA" id="ARBA00023163"/>
    </source>
</evidence>
<dbReference type="RefSeq" id="WP_200354925.1">
    <property type="nucleotide sequence ID" value="NZ_JAENIL010000011.1"/>
</dbReference>
<dbReference type="EMBL" id="JAENIL010000011">
    <property type="protein sequence ID" value="MBK1876708.1"/>
    <property type="molecule type" value="Genomic_DNA"/>
</dbReference>
<organism evidence="6 7">
    <name type="scientific">Pelagicoccus mobilis</name>
    <dbReference type="NCBI Taxonomy" id="415221"/>
    <lineage>
        <taxon>Bacteria</taxon>
        <taxon>Pseudomonadati</taxon>
        <taxon>Verrucomicrobiota</taxon>
        <taxon>Opitutia</taxon>
        <taxon>Puniceicoccales</taxon>
        <taxon>Pelagicoccaceae</taxon>
        <taxon>Pelagicoccus</taxon>
    </lineage>
</organism>
<reference evidence="6" key="1">
    <citation type="submission" date="2021-01" db="EMBL/GenBank/DDBJ databases">
        <title>Modified the classification status of verrucomicrobia.</title>
        <authorList>
            <person name="Feng X."/>
        </authorList>
    </citation>
    <scope>NUCLEOTIDE SEQUENCE</scope>
    <source>
        <strain evidence="6">KCTC 13126</strain>
    </source>
</reference>
<keyword evidence="7" id="KW-1185">Reference proteome</keyword>
<evidence type="ECO:0000256" key="4">
    <source>
        <dbReference type="PROSITE-ProRule" id="PRU00335"/>
    </source>
</evidence>
<dbReference type="PANTHER" id="PTHR47506:SF1">
    <property type="entry name" value="HTH-TYPE TRANSCRIPTIONAL REGULATOR YJDC"/>
    <property type="match status" value="1"/>
</dbReference>
<dbReference type="Proteomes" id="UP000617628">
    <property type="component" value="Unassembled WGS sequence"/>
</dbReference>
<dbReference type="Pfam" id="PF00440">
    <property type="entry name" value="TetR_N"/>
    <property type="match status" value="1"/>
</dbReference>
<evidence type="ECO:0000313" key="6">
    <source>
        <dbReference type="EMBL" id="MBK1876708.1"/>
    </source>
</evidence>
<dbReference type="GO" id="GO:0003677">
    <property type="term" value="F:DNA binding"/>
    <property type="evidence" value="ECO:0007669"/>
    <property type="project" value="UniProtKB-UniRule"/>
</dbReference>
<dbReference type="SUPFAM" id="SSF46689">
    <property type="entry name" value="Homeodomain-like"/>
    <property type="match status" value="1"/>
</dbReference>
<name>A0A934S081_9BACT</name>
<dbReference type="Pfam" id="PF16925">
    <property type="entry name" value="TetR_C_13"/>
    <property type="match status" value="1"/>
</dbReference>
<feature type="domain" description="HTH tetR-type" evidence="5">
    <location>
        <begin position="12"/>
        <end position="72"/>
    </location>
</feature>
<dbReference type="PRINTS" id="PR00455">
    <property type="entry name" value="HTHTETR"/>
</dbReference>
<feature type="DNA-binding region" description="H-T-H motif" evidence="4">
    <location>
        <begin position="35"/>
        <end position="54"/>
    </location>
</feature>
<dbReference type="InterPro" id="IPR011075">
    <property type="entry name" value="TetR_C"/>
</dbReference>
<dbReference type="InterPro" id="IPR001647">
    <property type="entry name" value="HTH_TetR"/>
</dbReference>
<dbReference type="SUPFAM" id="SSF48498">
    <property type="entry name" value="Tetracyclin repressor-like, C-terminal domain"/>
    <property type="match status" value="1"/>
</dbReference>
<comment type="caution">
    <text evidence="6">The sequence shown here is derived from an EMBL/GenBank/DDBJ whole genome shotgun (WGS) entry which is preliminary data.</text>
</comment>
<evidence type="ECO:0000259" key="5">
    <source>
        <dbReference type="PROSITE" id="PS50977"/>
    </source>
</evidence>
<keyword evidence="2 4" id="KW-0238">DNA-binding</keyword>
<dbReference type="InterPro" id="IPR009057">
    <property type="entry name" value="Homeodomain-like_sf"/>
</dbReference>